<evidence type="ECO:0000313" key="2">
    <source>
        <dbReference type="Proteomes" id="UP000222075"/>
    </source>
</evidence>
<reference evidence="1 2" key="1">
    <citation type="journal article" date="2016" name="BMC Microbiol.">
        <title>Characterization of mycobacteria and mycobacteriophages isolated from compost at the Sao Paulo Zoo Park Foundation in Brazil and creation of the new mycobacteriophage Cluster U.</title>
        <authorList>
            <person name="Lima-Junior J.D."/>
            <person name="Viana-Niero C."/>
            <person name="Conde Oliveira D.V."/>
            <person name="Machado G.E."/>
            <person name="Rabello M.C."/>
            <person name="Martins-Junior J."/>
            <person name="Martins L.F."/>
            <person name="Digiampietri L.A."/>
            <person name="da Silva A.M."/>
            <person name="Setubal J.C."/>
            <person name="Russell D.A."/>
            <person name="Jacobs-Sera D."/>
            <person name="Pope W.H."/>
            <person name="Hatfull G.F."/>
            <person name="Leao S.C."/>
        </authorList>
    </citation>
    <scope>NUCLEOTIDE SEQUENCE [LARGE SCALE GENOMIC DNA]</scope>
</reference>
<proteinExistence type="predicted"/>
<gene>
    <name evidence="1" type="ORF">MADRUGA_38</name>
</gene>
<evidence type="ECO:0000313" key="1">
    <source>
        <dbReference type="EMBL" id="AKU45328.1"/>
    </source>
</evidence>
<organism evidence="1 2">
    <name type="scientific">Mycobacterium phage Madruga</name>
    <dbReference type="NCBI Taxonomy" id="1675552"/>
    <lineage>
        <taxon>Viruses</taxon>
        <taxon>Duplodnaviria</taxon>
        <taxon>Heunggongvirae</taxon>
        <taxon>Uroviricota</taxon>
        <taxon>Caudoviricetes</taxon>
        <taxon>Patiencevirus</taxon>
        <taxon>Patiencevirus patience</taxon>
    </lineage>
</organism>
<name>A0A0K1LT36_9CAUD</name>
<sequence length="100" mass="11660">MNKFLAFVAEELWKHLQPWLEAKWNEVKPKIFEFIKEQFKEWMPKIMQTVVVTLSESAGQLVVNSADKITDVIPGQVDDVIVDRLVNRARNALKQFGIEF</sequence>
<protein>
    <submittedName>
        <fullName evidence="1">Uncharacterized protein</fullName>
    </submittedName>
</protein>
<dbReference type="EMBL" id="KR997933">
    <property type="protein sequence ID" value="AKU45328.1"/>
    <property type="molecule type" value="Genomic_DNA"/>
</dbReference>
<dbReference type="Proteomes" id="UP000222075">
    <property type="component" value="Segment"/>
</dbReference>
<accession>A0A0K1LT36</accession>